<dbReference type="EMBL" id="AHNR02000064">
    <property type="protein sequence ID" value="EKR53539.1"/>
    <property type="molecule type" value="Genomic_DNA"/>
</dbReference>
<dbReference type="AlphaFoldDB" id="A0A0E2D0J9"/>
<gene>
    <name evidence="1" type="ORF">LEP1GSC105_2787</name>
</gene>
<proteinExistence type="predicted"/>
<evidence type="ECO:0000313" key="1">
    <source>
        <dbReference type="EMBL" id="EKR53539.1"/>
    </source>
</evidence>
<sequence length="49" mass="5918">MFLRVVLSERSLRNLATKNEKLAKNDRVHKIKWIQYSGRIYEKTKITLQ</sequence>
<organism evidence="1 2">
    <name type="scientific">Leptospira interrogans str. UI 12758</name>
    <dbReference type="NCBI Taxonomy" id="1049938"/>
    <lineage>
        <taxon>Bacteria</taxon>
        <taxon>Pseudomonadati</taxon>
        <taxon>Spirochaetota</taxon>
        <taxon>Spirochaetia</taxon>
        <taxon>Leptospirales</taxon>
        <taxon>Leptospiraceae</taxon>
        <taxon>Leptospira</taxon>
    </lineage>
</organism>
<protein>
    <submittedName>
        <fullName evidence="1">Uncharacterized protein</fullName>
    </submittedName>
</protein>
<dbReference type="Proteomes" id="UP000001340">
    <property type="component" value="Unassembled WGS sequence"/>
</dbReference>
<evidence type="ECO:0000313" key="2">
    <source>
        <dbReference type="Proteomes" id="UP000001340"/>
    </source>
</evidence>
<comment type="caution">
    <text evidence="1">The sequence shown here is derived from an EMBL/GenBank/DDBJ whole genome shotgun (WGS) entry which is preliminary data.</text>
</comment>
<accession>A0A0E2D0J9</accession>
<reference evidence="1 2" key="1">
    <citation type="submission" date="2012-10" db="EMBL/GenBank/DDBJ databases">
        <authorList>
            <person name="Harkins D.M."/>
            <person name="Durkin A.S."/>
            <person name="Brinkac L.M."/>
            <person name="Haft D.H."/>
            <person name="Selengut J.D."/>
            <person name="Sanka R."/>
            <person name="DePew J."/>
            <person name="Purushe J."/>
            <person name="Chanthongthip A."/>
            <person name="Lattana O."/>
            <person name="Phetsouvanh R."/>
            <person name="Newton P.N."/>
            <person name="Vinetz J.M."/>
            <person name="Sutton G.G."/>
            <person name="Nierman W.C."/>
            <person name="Fouts D.E."/>
        </authorList>
    </citation>
    <scope>NUCLEOTIDE SEQUENCE [LARGE SCALE GENOMIC DNA]</scope>
    <source>
        <strain evidence="1 2">UI 12758</strain>
    </source>
</reference>
<name>A0A0E2D0J9_LEPIR</name>